<dbReference type="Proteomes" id="UP000765509">
    <property type="component" value="Unassembled WGS sequence"/>
</dbReference>
<dbReference type="OrthoDB" id="3929326at2759"/>
<proteinExistence type="predicted"/>
<dbReference type="EMBL" id="AVOT02028381">
    <property type="protein sequence ID" value="MBW0520854.1"/>
    <property type="molecule type" value="Genomic_DNA"/>
</dbReference>
<reference evidence="1" key="1">
    <citation type="submission" date="2021-03" db="EMBL/GenBank/DDBJ databases">
        <title>Draft genome sequence of rust myrtle Austropuccinia psidii MF-1, a brazilian biotype.</title>
        <authorList>
            <person name="Quecine M.C."/>
            <person name="Pachon D.M.R."/>
            <person name="Bonatelli M.L."/>
            <person name="Correr F.H."/>
            <person name="Franceschini L.M."/>
            <person name="Leite T.F."/>
            <person name="Margarido G.R.A."/>
            <person name="Almeida C.A."/>
            <person name="Ferrarezi J.A."/>
            <person name="Labate C.A."/>
        </authorList>
    </citation>
    <scope>NUCLEOTIDE SEQUENCE</scope>
    <source>
        <strain evidence="1">MF-1</strain>
    </source>
</reference>
<evidence type="ECO:0000313" key="2">
    <source>
        <dbReference type="Proteomes" id="UP000765509"/>
    </source>
</evidence>
<evidence type="ECO:0000313" key="1">
    <source>
        <dbReference type="EMBL" id="MBW0520854.1"/>
    </source>
</evidence>
<gene>
    <name evidence="1" type="ORF">O181_060569</name>
</gene>
<sequence length="84" mass="9266">MSYTAASFKGILDKASNNSVRCMVDSLSYSKDKWDKSKSTPDFKVGDLVLVSTTQLNNIKGLKNLKDSFSGPFFIKALHEQNSA</sequence>
<comment type="caution">
    <text evidence="1">The sequence shown here is derived from an EMBL/GenBank/DDBJ whole genome shotgun (WGS) entry which is preliminary data.</text>
</comment>
<organism evidence="1 2">
    <name type="scientific">Austropuccinia psidii MF-1</name>
    <dbReference type="NCBI Taxonomy" id="1389203"/>
    <lineage>
        <taxon>Eukaryota</taxon>
        <taxon>Fungi</taxon>
        <taxon>Dikarya</taxon>
        <taxon>Basidiomycota</taxon>
        <taxon>Pucciniomycotina</taxon>
        <taxon>Pucciniomycetes</taxon>
        <taxon>Pucciniales</taxon>
        <taxon>Sphaerophragmiaceae</taxon>
        <taxon>Austropuccinia</taxon>
    </lineage>
</organism>
<keyword evidence="2" id="KW-1185">Reference proteome</keyword>
<name>A0A9Q3HZR7_9BASI</name>
<accession>A0A9Q3HZR7</accession>
<dbReference type="AlphaFoldDB" id="A0A9Q3HZR7"/>
<protein>
    <submittedName>
        <fullName evidence="1">Uncharacterized protein</fullName>
    </submittedName>
</protein>